<name>A0ABW9NTP3_9ACTN</name>
<dbReference type="RefSeq" id="WP_153483455.1">
    <property type="nucleotide sequence ID" value="NZ_VDEQ01000140.1"/>
</dbReference>
<keyword evidence="4" id="KW-0067">ATP-binding</keyword>
<dbReference type="InterPro" id="IPR000873">
    <property type="entry name" value="AMP-dep_synth/lig_dom"/>
</dbReference>
<reference evidence="8 9" key="1">
    <citation type="submission" date="2019-06" db="EMBL/GenBank/DDBJ databases">
        <title>Comparative genomics and metabolomics analyses of clavulanic acid producing Streptomyces species provides insight into specialized metabolism and evolution of beta-lactam biosynthetic gene clusters.</title>
        <authorList>
            <person name="Moore M.A."/>
            <person name="Cruz-Morales P."/>
            <person name="Barona Gomez F."/>
            <person name="Kapil T."/>
        </authorList>
    </citation>
    <scope>NUCLEOTIDE SEQUENCE [LARGE SCALE GENOMIC DNA]</scope>
    <source>
        <strain evidence="8 9">T-272</strain>
    </source>
</reference>
<evidence type="ECO:0000313" key="8">
    <source>
        <dbReference type="EMBL" id="MQS36680.1"/>
    </source>
</evidence>
<dbReference type="PANTHER" id="PTHR43605">
    <property type="entry name" value="ACYL-COENZYME A SYNTHETASE"/>
    <property type="match status" value="1"/>
</dbReference>
<keyword evidence="9" id="KW-1185">Reference proteome</keyword>
<protein>
    <submittedName>
        <fullName evidence="8">AMP-binding protein</fullName>
    </submittedName>
</protein>
<dbReference type="Proteomes" id="UP000460558">
    <property type="component" value="Unassembled WGS sequence"/>
</dbReference>
<dbReference type="InterPro" id="IPR025110">
    <property type="entry name" value="AMP-bd_C"/>
</dbReference>
<evidence type="ECO:0000259" key="7">
    <source>
        <dbReference type="Pfam" id="PF13193"/>
    </source>
</evidence>
<evidence type="ECO:0000256" key="2">
    <source>
        <dbReference type="ARBA" id="ARBA00022598"/>
    </source>
</evidence>
<dbReference type="InterPro" id="IPR042099">
    <property type="entry name" value="ANL_N_sf"/>
</dbReference>
<dbReference type="Pfam" id="PF13193">
    <property type="entry name" value="AMP-binding_C"/>
    <property type="match status" value="1"/>
</dbReference>
<dbReference type="Gene3D" id="3.40.50.12780">
    <property type="entry name" value="N-terminal domain of ligase-like"/>
    <property type="match status" value="1"/>
</dbReference>
<evidence type="ECO:0000256" key="4">
    <source>
        <dbReference type="ARBA" id="ARBA00022840"/>
    </source>
</evidence>
<dbReference type="EMBL" id="VDEQ01000140">
    <property type="protein sequence ID" value="MQS36680.1"/>
    <property type="molecule type" value="Genomic_DNA"/>
</dbReference>
<dbReference type="PANTHER" id="PTHR43605:SF10">
    <property type="entry name" value="ACYL-COA SYNTHETASE MEDIUM CHAIN FAMILY MEMBER 3"/>
    <property type="match status" value="1"/>
</dbReference>
<evidence type="ECO:0000313" key="9">
    <source>
        <dbReference type="Proteomes" id="UP000460558"/>
    </source>
</evidence>
<dbReference type="SUPFAM" id="SSF56801">
    <property type="entry name" value="Acetyl-CoA synthetase-like"/>
    <property type="match status" value="1"/>
</dbReference>
<feature type="region of interest" description="Disordered" evidence="5">
    <location>
        <begin position="547"/>
        <end position="571"/>
    </location>
</feature>
<dbReference type="Gene3D" id="3.30.300.30">
    <property type="match status" value="1"/>
</dbReference>
<feature type="domain" description="AMP-dependent synthetase/ligase" evidence="6">
    <location>
        <begin position="57"/>
        <end position="418"/>
    </location>
</feature>
<keyword evidence="2" id="KW-0436">Ligase</keyword>
<dbReference type="InterPro" id="IPR045851">
    <property type="entry name" value="AMP-bd_C_sf"/>
</dbReference>
<evidence type="ECO:0000256" key="3">
    <source>
        <dbReference type="ARBA" id="ARBA00022741"/>
    </source>
</evidence>
<sequence length="571" mass="61129">MNSRATAEFRSARDVLLRHRTDPEAACRAFRWPRPACFNWALDWFDAVAAEPALRERTALRIVTGSDPADDRTVGWGELARRSARTANWLRGLGVRRGDPVLLLLGNREELWETMLAAIKLGAVLVPAYTSLTPVELADRIVRADVRCVVADASLTGRFATARPRPWTGIAVGSASGGAAPGWIPYGESRAAPSEFRPDGPTRADDPLLRYFTSGTTSRPKLVEHTHTSYPIGHLSGMYWNGLLPGDRHFHVSAPGWAKHAWSSFFVPWNAEATVVAVDSPAAARPETVLEVLRTRGITSFCAPPTVWRGLLAAGPGERPAALREAVSAGEPLEPGLVRGFQDAWGVAVRDGFGQTETTGLIGQPPGRAPVPGVLGRVLPGYRVVLLDPATGRAVPDGAPGELCIDLAERPAGLMRGYADDPGRTAEVFADGHYHSGDLMVRSPDGSLRYLGRADDLFLSFGHRVSPGELEAALLRQPEIAEAAVVPVADPVGLWVPKAYVVPAPGIPADAATAARVFAGLREELSPELRVRLLEFHDALPRTHSGKLRRAGLRGRGPGVEHWEGGAGGGG</sequence>
<dbReference type="InterPro" id="IPR051087">
    <property type="entry name" value="Mitochondrial_ACSM"/>
</dbReference>
<evidence type="ECO:0000256" key="1">
    <source>
        <dbReference type="ARBA" id="ARBA00006432"/>
    </source>
</evidence>
<evidence type="ECO:0000256" key="5">
    <source>
        <dbReference type="SAM" id="MobiDB-lite"/>
    </source>
</evidence>
<comment type="similarity">
    <text evidence="1">Belongs to the ATP-dependent AMP-binding enzyme family.</text>
</comment>
<accession>A0ABW9NTP3</accession>
<dbReference type="Pfam" id="PF00501">
    <property type="entry name" value="AMP-binding"/>
    <property type="match status" value="1"/>
</dbReference>
<feature type="domain" description="AMP-binding enzyme C-terminal" evidence="7">
    <location>
        <begin position="469"/>
        <end position="547"/>
    </location>
</feature>
<evidence type="ECO:0000259" key="6">
    <source>
        <dbReference type="Pfam" id="PF00501"/>
    </source>
</evidence>
<proteinExistence type="inferred from homology"/>
<keyword evidence="3" id="KW-0547">Nucleotide-binding</keyword>
<organism evidence="8 9">
    <name type="scientific">Streptomyces katsurahamanus</name>
    <dbReference type="NCBI Taxonomy" id="2577098"/>
    <lineage>
        <taxon>Bacteria</taxon>
        <taxon>Bacillati</taxon>
        <taxon>Actinomycetota</taxon>
        <taxon>Actinomycetes</taxon>
        <taxon>Kitasatosporales</taxon>
        <taxon>Streptomycetaceae</taxon>
        <taxon>Streptomyces</taxon>
    </lineage>
</organism>
<gene>
    <name evidence="8" type="ORF">FFZ77_13985</name>
</gene>
<comment type="caution">
    <text evidence="8">The sequence shown here is derived from an EMBL/GenBank/DDBJ whole genome shotgun (WGS) entry which is preliminary data.</text>
</comment>